<dbReference type="CDD" id="cd06174">
    <property type="entry name" value="MFS"/>
    <property type="match status" value="1"/>
</dbReference>
<accession>A0A381STC5</accession>
<feature type="domain" description="Major facilitator superfamily (MFS) profile" evidence="2">
    <location>
        <begin position="14"/>
        <end position="419"/>
    </location>
</feature>
<evidence type="ECO:0000313" key="3">
    <source>
        <dbReference type="EMBL" id="SVA06664.1"/>
    </source>
</evidence>
<feature type="transmembrane region" description="Helical" evidence="1">
    <location>
        <begin position="324"/>
        <end position="343"/>
    </location>
</feature>
<feature type="transmembrane region" description="Helical" evidence="1">
    <location>
        <begin position="80"/>
        <end position="102"/>
    </location>
</feature>
<gene>
    <name evidence="3" type="ORF">METZ01_LOCUS59518</name>
</gene>
<dbReference type="SUPFAM" id="SSF103473">
    <property type="entry name" value="MFS general substrate transporter"/>
    <property type="match status" value="1"/>
</dbReference>
<sequence>MKDQPIKKGSVLSITLLILSGELIYLLPYVLPRIFRPTFLEVFNLNNLQLGSLFSVYGIIALLSYVYGGVISDKFQPKKLISYSLFFTSFGGLVLASYPSYFVLQILYGYWGFTTVFLFWGAMIKATRVWGGTDNQGQAFGFLDGGRGLVAASMGSLGILIFSVFLTNDIELTSLTERKEAFRYVILFSSFMIFLTGLWVLFFMDSNQKDQKDDVISSSSFSNIKTVLKIQSVWLIMIIIISAYVGYRVTDIYSLYASDVMLFDQIEAANVSSLQLYLRPLVCILIAMLADKSSYIYFIIIGFLTMLIGSTIFAFGIVQLNMNFIFYLSLVIVATGTYAIRALYFSIMQEGRIPLVLTGTAVGLISVVGYTPDIFAPPIFGYFLDKYPGLLGHQYVFTISVLFSILGLLASIKFANLFKKNE</sequence>
<dbReference type="Pfam" id="PF07690">
    <property type="entry name" value="MFS_1"/>
    <property type="match status" value="1"/>
</dbReference>
<dbReference type="PROSITE" id="PS50850">
    <property type="entry name" value="MFS"/>
    <property type="match status" value="1"/>
</dbReference>
<organism evidence="3">
    <name type="scientific">marine metagenome</name>
    <dbReference type="NCBI Taxonomy" id="408172"/>
    <lineage>
        <taxon>unclassified sequences</taxon>
        <taxon>metagenomes</taxon>
        <taxon>ecological metagenomes</taxon>
    </lineage>
</organism>
<feature type="transmembrane region" description="Helical" evidence="1">
    <location>
        <begin position="232"/>
        <end position="249"/>
    </location>
</feature>
<keyword evidence="1" id="KW-0812">Transmembrane</keyword>
<evidence type="ECO:0000256" key="1">
    <source>
        <dbReference type="SAM" id="Phobius"/>
    </source>
</evidence>
<evidence type="ECO:0000259" key="2">
    <source>
        <dbReference type="PROSITE" id="PS50850"/>
    </source>
</evidence>
<keyword evidence="1" id="KW-1133">Transmembrane helix</keyword>
<dbReference type="GO" id="GO:0022857">
    <property type="term" value="F:transmembrane transporter activity"/>
    <property type="evidence" value="ECO:0007669"/>
    <property type="project" value="InterPro"/>
</dbReference>
<name>A0A381STC5_9ZZZZ</name>
<feature type="transmembrane region" description="Helical" evidence="1">
    <location>
        <begin position="148"/>
        <end position="166"/>
    </location>
</feature>
<feature type="transmembrane region" description="Helical" evidence="1">
    <location>
        <begin position="296"/>
        <end position="318"/>
    </location>
</feature>
<feature type="transmembrane region" description="Helical" evidence="1">
    <location>
        <begin position="181"/>
        <end position="202"/>
    </location>
</feature>
<reference evidence="3" key="1">
    <citation type="submission" date="2018-05" db="EMBL/GenBank/DDBJ databases">
        <authorList>
            <person name="Lanie J.A."/>
            <person name="Ng W.-L."/>
            <person name="Kazmierczak K.M."/>
            <person name="Andrzejewski T.M."/>
            <person name="Davidsen T.M."/>
            <person name="Wayne K.J."/>
            <person name="Tettelin H."/>
            <person name="Glass J.I."/>
            <person name="Rusch D."/>
            <person name="Podicherti R."/>
            <person name="Tsui H.-C.T."/>
            <person name="Winkler M.E."/>
        </authorList>
    </citation>
    <scope>NUCLEOTIDE SEQUENCE</scope>
</reference>
<feature type="transmembrane region" description="Helical" evidence="1">
    <location>
        <begin position="395"/>
        <end position="418"/>
    </location>
</feature>
<dbReference type="AlphaFoldDB" id="A0A381STC5"/>
<dbReference type="InterPro" id="IPR036259">
    <property type="entry name" value="MFS_trans_sf"/>
</dbReference>
<feature type="transmembrane region" description="Helical" evidence="1">
    <location>
        <begin position="355"/>
        <end position="375"/>
    </location>
</feature>
<feature type="transmembrane region" description="Helical" evidence="1">
    <location>
        <begin position="108"/>
        <end position="127"/>
    </location>
</feature>
<feature type="transmembrane region" description="Helical" evidence="1">
    <location>
        <begin position="50"/>
        <end position="68"/>
    </location>
</feature>
<dbReference type="InterPro" id="IPR020846">
    <property type="entry name" value="MFS_dom"/>
</dbReference>
<protein>
    <recommendedName>
        <fullName evidence="2">Major facilitator superfamily (MFS) profile domain-containing protein</fullName>
    </recommendedName>
</protein>
<dbReference type="Gene3D" id="1.20.1250.20">
    <property type="entry name" value="MFS general substrate transporter like domains"/>
    <property type="match status" value="2"/>
</dbReference>
<feature type="transmembrane region" description="Helical" evidence="1">
    <location>
        <begin position="12"/>
        <end position="30"/>
    </location>
</feature>
<dbReference type="EMBL" id="UINC01003477">
    <property type="protein sequence ID" value="SVA06664.1"/>
    <property type="molecule type" value="Genomic_DNA"/>
</dbReference>
<proteinExistence type="predicted"/>
<keyword evidence="1" id="KW-0472">Membrane</keyword>
<dbReference type="InterPro" id="IPR011701">
    <property type="entry name" value="MFS"/>
</dbReference>